<sequence>MTTKLTPQAKTPGGTLVDDWAKLLQISADITAAEINSADITAAVALAQQYNQLQTSYKEWANHCFQQHTKYYLWNQIHENTQPFPMAVPQVWQQDPDPYKYADLYYVVDGFSNFEKYQEPQRKGFLSTWFGL</sequence>
<name>A0A9P9DRA9_9PLEO</name>
<gene>
    <name evidence="1" type="ORF">B0J11DRAFT_506999</name>
</gene>
<organism evidence="1 2">
    <name type="scientific">Dendryphion nanum</name>
    <dbReference type="NCBI Taxonomy" id="256645"/>
    <lineage>
        <taxon>Eukaryota</taxon>
        <taxon>Fungi</taxon>
        <taxon>Dikarya</taxon>
        <taxon>Ascomycota</taxon>
        <taxon>Pezizomycotina</taxon>
        <taxon>Dothideomycetes</taxon>
        <taxon>Pleosporomycetidae</taxon>
        <taxon>Pleosporales</taxon>
        <taxon>Torulaceae</taxon>
        <taxon>Dendryphion</taxon>
    </lineage>
</organism>
<accession>A0A9P9DRA9</accession>
<protein>
    <submittedName>
        <fullName evidence="1">Uncharacterized protein</fullName>
    </submittedName>
</protein>
<keyword evidence="2" id="KW-1185">Reference proteome</keyword>
<evidence type="ECO:0000313" key="1">
    <source>
        <dbReference type="EMBL" id="KAH7123958.1"/>
    </source>
</evidence>
<reference evidence="1" key="1">
    <citation type="journal article" date="2021" name="Nat. Commun.">
        <title>Genetic determinants of endophytism in the Arabidopsis root mycobiome.</title>
        <authorList>
            <person name="Mesny F."/>
            <person name="Miyauchi S."/>
            <person name="Thiergart T."/>
            <person name="Pickel B."/>
            <person name="Atanasova L."/>
            <person name="Karlsson M."/>
            <person name="Huettel B."/>
            <person name="Barry K.W."/>
            <person name="Haridas S."/>
            <person name="Chen C."/>
            <person name="Bauer D."/>
            <person name="Andreopoulos W."/>
            <person name="Pangilinan J."/>
            <person name="LaButti K."/>
            <person name="Riley R."/>
            <person name="Lipzen A."/>
            <person name="Clum A."/>
            <person name="Drula E."/>
            <person name="Henrissat B."/>
            <person name="Kohler A."/>
            <person name="Grigoriev I.V."/>
            <person name="Martin F.M."/>
            <person name="Hacquard S."/>
        </authorList>
    </citation>
    <scope>NUCLEOTIDE SEQUENCE</scope>
    <source>
        <strain evidence="1">MPI-CAGE-CH-0243</strain>
    </source>
</reference>
<evidence type="ECO:0000313" key="2">
    <source>
        <dbReference type="Proteomes" id="UP000700596"/>
    </source>
</evidence>
<dbReference type="Proteomes" id="UP000700596">
    <property type="component" value="Unassembled WGS sequence"/>
</dbReference>
<dbReference type="AlphaFoldDB" id="A0A9P9DRA9"/>
<dbReference type="EMBL" id="JAGMWT010000008">
    <property type="protein sequence ID" value="KAH7123958.1"/>
    <property type="molecule type" value="Genomic_DNA"/>
</dbReference>
<comment type="caution">
    <text evidence="1">The sequence shown here is derived from an EMBL/GenBank/DDBJ whole genome shotgun (WGS) entry which is preliminary data.</text>
</comment>
<proteinExistence type="predicted"/>